<evidence type="ECO:0000313" key="9">
    <source>
        <dbReference type="Proteomes" id="UP000184509"/>
    </source>
</evidence>
<dbReference type="GO" id="GO:0003677">
    <property type="term" value="F:DNA binding"/>
    <property type="evidence" value="ECO:0007669"/>
    <property type="project" value="UniProtKB-KW"/>
</dbReference>
<dbReference type="STRING" id="1297750.SAMN05444405_101126"/>
<dbReference type="GO" id="GO:0005829">
    <property type="term" value="C:cytosol"/>
    <property type="evidence" value="ECO:0007669"/>
    <property type="project" value="TreeGrafter"/>
</dbReference>
<keyword evidence="6" id="KW-0812">Transmembrane</keyword>
<dbReference type="PROSITE" id="PS51782">
    <property type="entry name" value="LYSM"/>
    <property type="match status" value="1"/>
</dbReference>
<feature type="region of interest" description="Disordered" evidence="5">
    <location>
        <begin position="121"/>
        <end position="203"/>
    </location>
</feature>
<dbReference type="InterPro" id="IPR010992">
    <property type="entry name" value="IHF-like_DNA-bd_dom_sf"/>
</dbReference>
<evidence type="ECO:0000256" key="4">
    <source>
        <dbReference type="SAM" id="Coils"/>
    </source>
</evidence>
<dbReference type="PANTHER" id="PTHR33175">
    <property type="entry name" value="DNA-BINDING PROTEIN HU"/>
    <property type="match status" value="1"/>
</dbReference>
<dbReference type="Gene3D" id="3.10.350.10">
    <property type="entry name" value="LysM domain"/>
    <property type="match status" value="1"/>
</dbReference>
<dbReference type="OrthoDB" id="9811567at2"/>
<reference evidence="8 9" key="1">
    <citation type="submission" date="2016-11" db="EMBL/GenBank/DDBJ databases">
        <authorList>
            <person name="Jaros S."/>
            <person name="Januszkiewicz K."/>
            <person name="Wedrychowicz H."/>
        </authorList>
    </citation>
    <scope>NUCLEOTIDE SEQUENCE [LARGE SCALE GENOMIC DNA]</scope>
    <source>
        <strain evidence="8 9">DSM 26991</strain>
    </source>
</reference>
<feature type="transmembrane region" description="Helical" evidence="6">
    <location>
        <begin position="433"/>
        <end position="455"/>
    </location>
</feature>
<dbReference type="EMBL" id="FQTV01000001">
    <property type="protein sequence ID" value="SHE32757.1"/>
    <property type="molecule type" value="Genomic_DNA"/>
</dbReference>
<dbReference type="Gene3D" id="4.10.520.10">
    <property type="entry name" value="IHF-like DNA-binding proteins"/>
    <property type="match status" value="1"/>
</dbReference>
<accession>A0A1M4SL97</accession>
<dbReference type="Pfam" id="PF00216">
    <property type="entry name" value="Bac_DNA_binding"/>
    <property type="match status" value="1"/>
</dbReference>
<dbReference type="SMART" id="SM00411">
    <property type="entry name" value="BHL"/>
    <property type="match status" value="1"/>
</dbReference>
<dbReference type="InterPro" id="IPR000119">
    <property type="entry name" value="Hist_DNA-bd"/>
</dbReference>
<evidence type="ECO:0000259" key="7">
    <source>
        <dbReference type="PROSITE" id="PS51782"/>
    </source>
</evidence>
<evidence type="ECO:0000256" key="3">
    <source>
        <dbReference type="RuleBase" id="RU003939"/>
    </source>
</evidence>
<sequence length="634" mass="70024">MGERINIQNLIDLFAEKKGLSKKDAENFLKEFFALIEKALETDKYVKIKGFGTFKLIDVDSRESVNVNTGERFQIQGHTKISFTPEASLRDQINKPFSHFETVILNEGVDFEGMSVTDEISDNEDETGVSFDEENEISSNNGESKDLTSSMQSEEPEKVQPTTTNEIEENSSSSENISSVNADNEKEAIVTEDEISKSSAEIDKEIATSPESVETIATEIQQKEPIKSKDISGLSKEVYEEVSSIQSVEAISDAIEENIEDEPVIAAVLEKIVPLKGKHEEVPAKAENAEVVEKPQAPATLAEFISQALEIKSKEKKAIVSHDTEAAKEDLIVKSKESLAVIPKEEPTPKETFVSKEESAQKEVIAPREVPTSTETFVPKEVSAPKETLAEKAEEESAPKQSGALIEELILKAKAEKVQQEAIASSQNSKMTIYYFVAMIAFLSVFAVAVFTYIYNPDFVMSMVPASTEKASIDSTKVDSVPVKKEVAVQMPDTIPSADKKDMARLTDTETKNAEAEAKRAVAEAEKVLAESKKKDKEPVPVKESVKANEKAVATDSKEKKVLEKLNPNDYTIAGTKSTYTVKKGESLVRISQQFYNSKDLWILILKHNQKVIKDEDNVPAGTVLKIPNLRSKK</sequence>
<dbReference type="InterPro" id="IPR018392">
    <property type="entry name" value="LysM"/>
</dbReference>
<dbReference type="GO" id="GO:0030527">
    <property type="term" value="F:structural constituent of chromatin"/>
    <property type="evidence" value="ECO:0007669"/>
    <property type="project" value="InterPro"/>
</dbReference>
<dbReference type="InterPro" id="IPR036779">
    <property type="entry name" value="LysM_dom_sf"/>
</dbReference>
<keyword evidence="9" id="KW-1185">Reference proteome</keyword>
<organism evidence="8 9">
    <name type="scientific">Bacteroides luti</name>
    <dbReference type="NCBI Taxonomy" id="1297750"/>
    <lineage>
        <taxon>Bacteria</taxon>
        <taxon>Pseudomonadati</taxon>
        <taxon>Bacteroidota</taxon>
        <taxon>Bacteroidia</taxon>
        <taxon>Bacteroidales</taxon>
        <taxon>Bacteroidaceae</taxon>
        <taxon>Bacteroides</taxon>
    </lineage>
</organism>
<dbReference type="Pfam" id="PF01476">
    <property type="entry name" value="LysM"/>
    <property type="match status" value="1"/>
</dbReference>
<dbReference type="Proteomes" id="UP000184509">
    <property type="component" value="Unassembled WGS sequence"/>
</dbReference>
<gene>
    <name evidence="8" type="ORF">SAMN05444405_101126</name>
</gene>
<keyword evidence="6" id="KW-0472">Membrane</keyword>
<comment type="similarity">
    <text evidence="1 3">Belongs to the bacterial histone-like protein family.</text>
</comment>
<keyword evidence="4" id="KW-0175">Coiled coil</keyword>
<dbReference type="PANTHER" id="PTHR33175:SF2">
    <property type="entry name" value="INTEGRATION HOST FACTOR SUBUNIT ALPHA"/>
    <property type="match status" value="1"/>
</dbReference>
<name>A0A1M4SL97_9BACE</name>
<evidence type="ECO:0000313" key="8">
    <source>
        <dbReference type="EMBL" id="SHE32757.1"/>
    </source>
</evidence>
<feature type="compositionally biased region" description="Low complexity" evidence="5">
    <location>
        <begin position="162"/>
        <end position="179"/>
    </location>
</feature>
<feature type="coiled-coil region" evidence="4">
    <location>
        <begin position="506"/>
        <end position="535"/>
    </location>
</feature>
<keyword evidence="2 8" id="KW-0238">DNA-binding</keyword>
<evidence type="ECO:0000256" key="5">
    <source>
        <dbReference type="SAM" id="MobiDB-lite"/>
    </source>
</evidence>
<dbReference type="AlphaFoldDB" id="A0A1M4SL97"/>
<feature type="compositionally biased region" description="Basic and acidic residues" evidence="5">
    <location>
        <begin position="183"/>
        <end position="203"/>
    </location>
</feature>
<protein>
    <submittedName>
        <fullName evidence="8">Nucleoid DNA-binding protein</fullName>
    </submittedName>
</protein>
<proteinExistence type="inferred from homology"/>
<dbReference type="SMART" id="SM00257">
    <property type="entry name" value="LysM"/>
    <property type="match status" value="1"/>
</dbReference>
<evidence type="ECO:0000256" key="6">
    <source>
        <dbReference type="SAM" id="Phobius"/>
    </source>
</evidence>
<evidence type="ECO:0000256" key="1">
    <source>
        <dbReference type="ARBA" id="ARBA00010529"/>
    </source>
</evidence>
<keyword evidence="6" id="KW-1133">Transmembrane helix</keyword>
<evidence type="ECO:0000256" key="2">
    <source>
        <dbReference type="ARBA" id="ARBA00023125"/>
    </source>
</evidence>
<feature type="domain" description="LysM" evidence="7">
    <location>
        <begin position="578"/>
        <end position="627"/>
    </location>
</feature>
<feature type="compositionally biased region" description="Acidic residues" evidence="5">
    <location>
        <begin position="121"/>
        <end position="136"/>
    </location>
</feature>
<dbReference type="SUPFAM" id="SSF47729">
    <property type="entry name" value="IHF-like DNA-binding proteins"/>
    <property type="match status" value="1"/>
</dbReference>